<evidence type="ECO:0000259" key="1">
    <source>
        <dbReference type="Pfam" id="PF12883"/>
    </source>
</evidence>
<accession>A0ABW8Z620</accession>
<dbReference type="RefSeq" id="WP_408167493.1">
    <property type="nucleotide sequence ID" value="NZ_JAQQFR010000005.1"/>
</dbReference>
<dbReference type="Gene3D" id="3.10.450.50">
    <property type="match status" value="1"/>
</dbReference>
<evidence type="ECO:0000313" key="2">
    <source>
        <dbReference type="EMBL" id="MFL9878501.1"/>
    </source>
</evidence>
<gene>
    <name evidence="2" type="ORF">PQR63_08915</name>
</gene>
<dbReference type="Pfam" id="PF12883">
    <property type="entry name" value="DUF3828"/>
    <property type="match status" value="1"/>
</dbReference>
<protein>
    <submittedName>
        <fullName evidence="2">DUF3828 domain-containing protein</fullName>
    </submittedName>
</protein>
<evidence type="ECO:0000313" key="3">
    <source>
        <dbReference type="Proteomes" id="UP001629214"/>
    </source>
</evidence>
<feature type="domain" description="DUF3828" evidence="1">
    <location>
        <begin position="30"/>
        <end position="162"/>
    </location>
</feature>
<sequence length="185" mass="20438">MKIFTRIAALFTVACATACGEPPDDTHLQEQVISGFYQQHLKTHTPGIPNADELKLLQPFLSQALFALLSKASETEVKYHAAAEEPVPPLVDGDLFTSLFEGATSFKMDGCESEDNRASCQVKFRHTGSSDSKGGGSDESWKDKLLLVKENNQWRIDDIEFLGSGQSSQREYLTDTLSSIVQDYN</sequence>
<proteinExistence type="predicted"/>
<keyword evidence="3" id="KW-1185">Reference proteome</keyword>
<dbReference type="Proteomes" id="UP001629214">
    <property type="component" value="Unassembled WGS sequence"/>
</dbReference>
<name>A0ABW8Z620_9BURK</name>
<organism evidence="2 3">
    <name type="scientific">Herbaspirillum rhizosphaerae</name>
    <dbReference type="NCBI Taxonomy" id="346179"/>
    <lineage>
        <taxon>Bacteria</taxon>
        <taxon>Pseudomonadati</taxon>
        <taxon>Pseudomonadota</taxon>
        <taxon>Betaproteobacteria</taxon>
        <taxon>Burkholderiales</taxon>
        <taxon>Oxalobacteraceae</taxon>
        <taxon>Herbaspirillum</taxon>
    </lineage>
</organism>
<dbReference type="EMBL" id="JAQQFR010000005">
    <property type="protein sequence ID" value="MFL9878501.1"/>
    <property type="molecule type" value="Genomic_DNA"/>
</dbReference>
<comment type="caution">
    <text evidence="2">The sequence shown here is derived from an EMBL/GenBank/DDBJ whole genome shotgun (WGS) entry which is preliminary data.</text>
</comment>
<reference evidence="2 3" key="1">
    <citation type="journal article" date="2024" name="Chem. Sci.">
        <title>Discovery of megapolipeptins by genome mining of a Burkholderiales bacteria collection.</title>
        <authorList>
            <person name="Paulo B.S."/>
            <person name="Recchia M.J.J."/>
            <person name="Lee S."/>
            <person name="Fergusson C.H."/>
            <person name="Romanowski S.B."/>
            <person name="Hernandez A."/>
            <person name="Krull N."/>
            <person name="Liu D.Y."/>
            <person name="Cavanagh H."/>
            <person name="Bos A."/>
            <person name="Gray C.A."/>
            <person name="Murphy B.T."/>
            <person name="Linington R.G."/>
            <person name="Eustaquio A.S."/>
        </authorList>
    </citation>
    <scope>NUCLEOTIDE SEQUENCE [LARGE SCALE GENOMIC DNA]</scope>
    <source>
        <strain evidence="2 3">RL21-008-BIB-B</strain>
    </source>
</reference>
<dbReference type="InterPro" id="IPR024289">
    <property type="entry name" value="DUF3828"/>
</dbReference>